<dbReference type="PANTHER" id="PTHR47857">
    <property type="entry name" value="EXPRESSED PROTEIN-RELATED"/>
    <property type="match status" value="1"/>
</dbReference>
<gene>
    <name evidence="3" type="ORF">GUJ93_ZPchr0006g44255</name>
</gene>
<reference evidence="3" key="2">
    <citation type="submission" date="2021-02" db="EMBL/GenBank/DDBJ databases">
        <authorList>
            <person name="Kimball J.A."/>
            <person name="Haas M.W."/>
            <person name="Macchietto M."/>
            <person name="Kono T."/>
            <person name="Duquette J."/>
            <person name="Shao M."/>
        </authorList>
    </citation>
    <scope>NUCLEOTIDE SEQUENCE</scope>
    <source>
        <tissue evidence="3">Fresh leaf tissue</tissue>
    </source>
</reference>
<dbReference type="InterPro" id="IPR025486">
    <property type="entry name" value="DUF4378"/>
</dbReference>
<comment type="caution">
    <text evidence="3">The sequence shown here is derived from an EMBL/GenBank/DDBJ whole genome shotgun (WGS) entry which is preliminary data.</text>
</comment>
<organism evidence="3 4">
    <name type="scientific">Zizania palustris</name>
    <name type="common">Northern wild rice</name>
    <dbReference type="NCBI Taxonomy" id="103762"/>
    <lineage>
        <taxon>Eukaryota</taxon>
        <taxon>Viridiplantae</taxon>
        <taxon>Streptophyta</taxon>
        <taxon>Embryophyta</taxon>
        <taxon>Tracheophyta</taxon>
        <taxon>Spermatophyta</taxon>
        <taxon>Magnoliopsida</taxon>
        <taxon>Liliopsida</taxon>
        <taxon>Poales</taxon>
        <taxon>Poaceae</taxon>
        <taxon>BOP clade</taxon>
        <taxon>Oryzoideae</taxon>
        <taxon>Oryzeae</taxon>
        <taxon>Zizaniinae</taxon>
        <taxon>Zizania</taxon>
    </lineage>
</organism>
<dbReference type="Pfam" id="PF14309">
    <property type="entry name" value="DUF4378"/>
    <property type="match status" value="1"/>
</dbReference>
<feature type="region of interest" description="Disordered" evidence="1">
    <location>
        <begin position="434"/>
        <end position="468"/>
    </location>
</feature>
<feature type="domain" description="DUF4378" evidence="2">
    <location>
        <begin position="655"/>
        <end position="799"/>
    </location>
</feature>
<sequence length="806" mass="92547">MGKRRQRSARRQENNIGCMWGLIRMFYFRRDAKFLMDLDRKQGNTRHTFSGFAGRGHSRKKSRDFEDIDGNGDTIEECSTRKPTVKRLMEDELGKVKQVKKIPSDEVERILADLGHDICLEKSSMHSSKQNGAKSHSTSTTMASPSGLLDPSSSKSMKHTEEDDLQLSLADFLGQIHMYHDEWPHDDCKNKNELCPELKSLIHKKLHELKSAPCAAYEKTQDSEQEDPFYEKHLRNSRSYQSTKFIDAPDILSPERELFLKTFQKPNPHTWEKKNTQKHQHKTTLGPMKMLEKVDDTKNSKQHEVAIKTHNKESRNIFFWRRDKSIRGGSSEGTNSDKAVNKIVILKPNPRRGINTTVATAPTCLQQQSCTIRSPEYSATESSKFSIRQVRRRFRIVAGETRKEKPSIYDDDFQRDPCWSQDSVFTIKKDSRRVHEQTLAQKASSIDKDDLRPSTSGKHKSSPKVKDCIDLSPEETNISGIHKAGMKEFAKEINQYDEDSGNVACGASEVLDDKADQESHSMKQETTQDGDIMHVEEITKPDCSEAICSEQTTPLEMIEGVEPGKEHVGMFLSYPGNAVESLEHQEPKTPRSGASLELISQISPEGNHEKQEQPSPVSVLDPFFHEDIDSPDRETMTKYAISYQQIFWEDEDARLAYIKAVLDLSELCTYQNIEVWYLEDELTSPCLVEELHQGNPTDDLKLLFDCICEAITIIQETYFRNPPCLSFVRHKIQTPPMGQNLIPEINKHIERHLYDQFPSTLHELVNMDLEYDTWMNLQSESEEIVVDIWDFILDELLEDVATDLWI</sequence>
<protein>
    <recommendedName>
        <fullName evidence="2">DUF4378 domain-containing protein</fullName>
    </recommendedName>
</protein>
<feature type="region of interest" description="Disordered" evidence="1">
    <location>
        <begin position="124"/>
        <end position="162"/>
    </location>
</feature>
<evidence type="ECO:0000313" key="4">
    <source>
        <dbReference type="Proteomes" id="UP000729402"/>
    </source>
</evidence>
<evidence type="ECO:0000259" key="2">
    <source>
        <dbReference type="Pfam" id="PF14309"/>
    </source>
</evidence>
<dbReference type="OrthoDB" id="770239at2759"/>
<feature type="region of interest" description="Disordered" evidence="1">
    <location>
        <begin position="49"/>
        <end position="68"/>
    </location>
</feature>
<reference evidence="3" key="1">
    <citation type="journal article" date="2021" name="bioRxiv">
        <title>Whole Genome Assembly and Annotation of Northern Wild Rice, Zizania palustris L., Supports a Whole Genome Duplication in the Zizania Genus.</title>
        <authorList>
            <person name="Haas M."/>
            <person name="Kono T."/>
            <person name="Macchietto M."/>
            <person name="Millas R."/>
            <person name="McGilp L."/>
            <person name="Shao M."/>
            <person name="Duquette J."/>
            <person name="Hirsch C.N."/>
            <person name="Kimball J."/>
        </authorList>
    </citation>
    <scope>NUCLEOTIDE SEQUENCE</scope>
    <source>
        <tissue evidence="3">Fresh leaf tissue</tissue>
    </source>
</reference>
<evidence type="ECO:0000256" key="1">
    <source>
        <dbReference type="SAM" id="MobiDB-lite"/>
    </source>
</evidence>
<dbReference type="Proteomes" id="UP000729402">
    <property type="component" value="Unassembled WGS sequence"/>
</dbReference>
<name>A0A8J5T9D2_ZIZPA</name>
<proteinExistence type="predicted"/>
<evidence type="ECO:0000313" key="3">
    <source>
        <dbReference type="EMBL" id="KAG8073074.1"/>
    </source>
</evidence>
<dbReference type="EMBL" id="JAAALK010000283">
    <property type="protein sequence ID" value="KAG8073074.1"/>
    <property type="molecule type" value="Genomic_DNA"/>
</dbReference>
<dbReference type="PANTHER" id="PTHR47857:SF2">
    <property type="entry name" value="EXPRESSED PROTEIN"/>
    <property type="match status" value="1"/>
</dbReference>
<accession>A0A8J5T9D2</accession>
<keyword evidence="4" id="KW-1185">Reference proteome</keyword>
<dbReference type="AlphaFoldDB" id="A0A8J5T9D2"/>
<feature type="compositionally biased region" description="Polar residues" evidence="1">
    <location>
        <begin position="125"/>
        <end position="144"/>
    </location>
</feature>